<dbReference type="Gene3D" id="3.40.33.10">
    <property type="entry name" value="CAP"/>
    <property type="match status" value="1"/>
</dbReference>
<dbReference type="PANTHER" id="PTHR31157:SF1">
    <property type="entry name" value="SCP DOMAIN-CONTAINING PROTEIN"/>
    <property type="match status" value="1"/>
</dbReference>
<dbReference type="AlphaFoldDB" id="A0A1F5JPP9"/>
<accession>A0A1F5JPP9</accession>
<dbReference type="STRING" id="1797768.A3C59_00225"/>
<name>A0A1F5JPP9_9BACT</name>
<dbReference type="InterPro" id="IPR035940">
    <property type="entry name" value="CAP_sf"/>
</dbReference>
<protein>
    <recommendedName>
        <fullName evidence="2">SCP domain-containing protein</fullName>
    </recommendedName>
</protein>
<organism evidence="3 4">
    <name type="scientific">Candidatus Daviesbacteria bacterium RIFCSPHIGHO2_02_FULL_36_13</name>
    <dbReference type="NCBI Taxonomy" id="1797768"/>
    <lineage>
        <taxon>Bacteria</taxon>
        <taxon>Candidatus Daviesiibacteriota</taxon>
    </lineage>
</organism>
<dbReference type="Proteomes" id="UP000176902">
    <property type="component" value="Unassembled WGS sequence"/>
</dbReference>
<dbReference type="EMBL" id="MFCV01000045">
    <property type="protein sequence ID" value="OGE30559.1"/>
    <property type="molecule type" value="Genomic_DNA"/>
</dbReference>
<keyword evidence="1" id="KW-0472">Membrane</keyword>
<sequence length="294" mass="32625">MSWHKIHKWFIPHRDTHKKAHLISWEAFIFYILIFIFLQVGFSILGYAKPGLLGISSNITNQKIIELTNAERAKQGLSVVKENEALNKAAYLKGMNMFEENYWAHFAPSGKSPWDFILGSGYKFTYAGENLAKNFYNSEDVVSAWMKSPTHRDNLLNSKYKDIGIAVVEGNLDGIQTTLVIQEFGTTEVIPAQNPVVNVSGQQVSLPQTEVEQKPQLVASIQQTSTQKPVLDPYILTKSAGIGIISIIIVLLFVDFVVLRRRGVIRSSSHHAAHFAILSAAAGLIMMSGPGAIL</sequence>
<dbReference type="SUPFAM" id="SSF55797">
    <property type="entry name" value="PR-1-like"/>
    <property type="match status" value="1"/>
</dbReference>
<evidence type="ECO:0000256" key="1">
    <source>
        <dbReference type="SAM" id="Phobius"/>
    </source>
</evidence>
<feature type="transmembrane region" description="Helical" evidence="1">
    <location>
        <begin position="28"/>
        <end position="48"/>
    </location>
</feature>
<evidence type="ECO:0000259" key="2">
    <source>
        <dbReference type="Pfam" id="PF00188"/>
    </source>
</evidence>
<gene>
    <name evidence="3" type="ORF">A3C59_00225</name>
</gene>
<feature type="transmembrane region" description="Helical" evidence="1">
    <location>
        <begin position="271"/>
        <end position="293"/>
    </location>
</feature>
<dbReference type="CDD" id="cd05379">
    <property type="entry name" value="CAP_bacterial"/>
    <property type="match status" value="1"/>
</dbReference>
<feature type="domain" description="SCP" evidence="2">
    <location>
        <begin position="66"/>
        <end position="171"/>
    </location>
</feature>
<dbReference type="PANTHER" id="PTHR31157">
    <property type="entry name" value="SCP DOMAIN-CONTAINING PROTEIN"/>
    <property type="match status" value="1"/>
</dbReference>
<keyword evidence="1" id="KW-0812">Transmembrane</keyword>
<keyword evidence="1" id="KW-1133">Transmembrane helix</keyword>
<reference evidence="3 4" key="1">
    <citation type="journal article" date="2016" name="Nat. Commun.">
        <title>Thousands of microbial genomes shed light on interconnected biogeochemical processes in an aquifer system.</title>
        <authorList>
            <person name="Anantharaman K."/>
            <person name="Brown C.T."/>
            <person name="Hug L.A."/>
            <person name="Sharon I."/>
            <person name="Castelle C.J."/>
            <person name="Probst A.J."/>
            <person name="Thomas B.C."/>
            <person name="Singh A."/>
            <person name="Wilkins M.J."/>
            <person name="Karaoz U."/>
            <person name="Brodie E.L."/>
            <person name="Williams K.H."/>
            <person name="Hubbard S.S."/>
            <person name="Banfield J.F."/>
        </authorList>
    </citation>
    <scope>NUCLEOTIDE SEQUENCE [LARGE SCALE GENOMIC DNA]</scope>
</reference>
<feature type="transmembrane region" description="Helical" evidence="1">
    <location>
        <begin position="240"/>
        <end position="259"/>
    </location>
</feature>
<evidence type="ECO:0000313" key="4">
    <source>
        <dbReference type="Proteomes" id="UP000176902"/>
    </source>
</evidence>
<dbReference type="Pfam" id="PF00188">
    <property type="entry name" value="CAP"/>
    <property type="match status" value="1"/>
</dbReference>
<proteinExistence type="predicted"/>
<dbReference type="InterPro" id="IPR014044">
    <property type="entry name" value="CAP_dom"/>
</dbReference>
<comment type="caution">
    <text evidence="3">The sequence shown here is derived from an EMBL/GenBank/DDBJ whole genome shotgun (WGS) entry which is preliminary data.</text>
</comment>
<evidence type="ECO:0000313" key="3">
    <source>
        <dbReference type="EMBL" id="OGE30559.1"/>
    </source>
</evidence>